<dbReference type="RefSeq" id="WP_152283487.1">
    <property type="nucleotide sequence ID" value="NZ_WFLI01000019.1"/>
</dbReference>
<comment type="caution">
    <text evidence="1">The sequence shown here is derived from an EMBL/GenBank/DDBJ whole genome shotgun (WGS) entry which is preliminary data.</text>
</comment>
<protein>
    <recommendedName>
        <fullName evidence="3">DUF2570 domain-containing protein</fullName>
    </recommendedName>
</protein>
<evidence type="ECO:0000313" key="1">
    <source>
        <dbReference type="EMBL" id="KAB8063715.1"/>
    </source>
</evidence>
<dbReference type="AlphaFoldDB" id="A0A6I1HYN1"/>
<proteinExistence type="predicted"/>
<evidence type="ECO:0008006" key="3">
    <source>
        <dbReference type="Google" id="ProtNLM"/>
    </source>
</evidence>
<evidence type="ECO:0000313" key="2">
    <source>
        <dbReference type="Proteomes" id="UP000468717"/>
    </source>
</evidence>
<organism evidence="1 2">
    <name type="scientific">Janthinobacterium violaceinigrum</name>
    <dbReference type="NCBI Taxonomy" id="2654252"/>
    <lineage>
        <taxon>Bacteria</taxon>
        <taxon>Pseudomonadati</taxon>
        <taxon>Pseudomonadota</taxon>
        <taxon>Betaproteobacteria</taxon>
        <taxon>Burkholderiales</taxon>
        <taxon>Oxalobacteraceae</taxon>
        <taxon>Janthinobacterium</taxon>
    </lineage>
</organism>
<dbReference type="EMBL" id="WFLI01000019">
    <property type="protein sequence ID" value="KAB8063715.1"/>
    <property type="molecule type" value="Genomic_DNA"/>
</dbReference>
<dbReference type="Proteomes" id="UP000468717">
    <property type="component" value="Unassembled WGS sequence"/>
</dbReference>
<sequence length="116" mass="12115">MKPSLTIVAMLLLLGAAVFCAQRWGREAGRAACAAQVLQVQGVLRRQNQALNALREEGVRRSARARQALATAQAGQADAQAAAARILALQPEGDACRAAEALIARETAERIAGGTP</sequence>
<reference evidence="1 2" key="1">
    <citation type="submission" date="2019-10" db="EMBL/GenBank/DDBJ databases">
        <title>Three novel species isolated from a subtropical stream in China.</title>
        <authorList>
            <person name="Lu H."/>
        </authorList>
    </citation>
    <scope>NUCLEOTIDE SEQUENCE [LARGE SCALE GENOMIC DNA]</scope>
    <source>
        <strain evidence="1 2">FT13W</strain>
    </source>
</reference>
<keyword evidence="2" id="KW-1185">Reference proteome</keyword>
<gene>
    <name evidence="1" type="ORF">GCN75_16830</name>
</gene>
<accession>A0A6I1HYN1</accession>
<name>A0A6I1HYN1_9BURK</name>